<reference evidence="4 5" key="1">
    <citation type="submission" date="2023-10" db="EMBL/GenBank/DDBJ databases">
        <title>Virgibacillus halophilus 5B73C genome.</title>
        <authorList>
            <person name="Miliotis G."/>
            <person name="Sengupta P."/>
            <person name="Hameed A."/>
            <person name="Chuvochina M."/>
            <person name="Mcdonagh F."/>
            <person name="Simpson A.C."/>
            <person name="Singh N.K."/>
            <person name="Rekha P.D."/>
            <person name="Raman K."/>
            <person name="Hugenholtz P."/>
            <person name="Venkateswaran K."/>
        </authorList>
    </citation>
    <scope>NUCLEOTIDE SEQUENCE [LARGE SCALE GENOMIC DNA]</scope>
    <source>
        <strain evidence="4 5">5B73C</strain>
    </source>
</reference>
<proteinExistence type="inferred from homology"/>
<evidence type="ECO:0000259" key="3">
    <source>
        <dbReference type="Pfam" id="PF03109"/>
    </source>
</evidence>
<evidence type="ECO:0000256" key="1">
    <source>
        <dbReference type="ARBA" id="ARBA00009670"/>
    </source>
</evidence>
<sequence>MPAVFLRELTGLEDRVPADPYAHAEKLLREEWGSPPEEVMKQFDKQPVASASIGEVFFGVLPDGRKVAIKVQRYRIQDIFHKDFKALKLVFRILQTCTSIGRIVDLRALYREFVEVTNRELDFQKELGFANSFRLRYRDDQDIHIPVYMEDLCTKRVLVMEWIDGKKVTNRKFMEEHDIHPERMADKLFAIFLDQYLHEGYFHADPHAGNIMVQKDGRIVLLDFGMVGVIHKQDIRFFKYLIQGLIIDDYDVMIETLEEMGFILPGANKDKLKHMIRQTVEIYKNGSFQMNNDVIQLIMNDIKEFVHEQPIQLSAKYAFLGRSASIILGILLALQPDLNIGKLARPKVKRWIGKKGIIDFVSERINKTTIQPLIHFPKAMIAFLENGEKDRQWEKEKQQKQQMHHFYLTLELCCFILILTGTILWYLKPFPISKMAAYGWEGIWVVLFLLLLVRHFRMIRKK</sequence>
<feature type="transmembrane region" description="Helical" evidence="2">
    <location>
        <begin position="405"/>
        <end position="426"/>
    </location>
</feature>
<protein>
    <submittedName>
        <fullName evidence="4">AarF/ABC1/UbiB kinase family protein</fullName>
        <ecNumber evidence="4">2.7.-.-</ecNumber>
    </submittedName>
</protein>
<dbReference type="EMBL" id="JAWDIP010000003">
    <property type="protein sequence ID" value="MDY0394284.1"/>
    <property type="molecule type" value="Genomic_DNA"/>
</dbReference>
<dbReference type="EC" id="2.7.-.-" evidence="4"/>
<keyword evidence="2" id="KW-0472">Membrane</keyword>
<keyword evidence="5" id="KW-1185">Reference proteome</keyword>
<keyword evidence="4" id="KW-0418">Kinase</keyword>
<evidence type="ECO:0000313" key="5">
    <source>
        <dbReference type="Proteomes" id="UP001281447"/>
    </source>
</evidence>
<dbReference type="InterPro" id="IPR050154">
    <property type="entry name" value="UbiB_kinase"/>
</dbReference>
<name>A0ABU5C6T7_9BACI</name>
<dbReference type="CDD" id="cd05121">
    <property type="entry name" value="ABC1_ADCK3-like"/>
    <property type="match status" value="1"/>
</dbReference>
<dbReference type="PANTHER" id="PTHR10566:SF113">
    <property type="entry name" value="PROTEIN ACTIVITY OF BC1 COMPLEX KINASE 7, CHLOROPLASTIC"/>
    <property type="match status" value="1"/>
</dbReference>
<dbReference type="GO" id="GO:0016301">
    <property type="term" value="F:kinase activity"/>
    <property type="evidence" value="ECO:0007669"/>
    <property type="project" value="UniProtKB-KW"/>
</dbReference>
<comment type="caution">
    <text evidence="4">The sequence shown here is derived from an EMBL/GenBank/DDBJ whole genome shotgun (WGS) entry which is preliminary data.</text>
</comment>
<dbReference type="SUPFAM" id="SSF56112">
    <property type="entry name" value="Protein kinase-like (PK-like)"/>
    <property type="match status" value="1"/>
</dbReference>
<dbReference type="PANTHER" id="PTHR10566">
    <property type="entry name" value="CHAPERONE-ACTIVITY OF BC1 COMPLEX CABC1 -RELATED"/>
    <property type="match status" value="1"/>
</dbReference>
<keyword evidence="4" id="KW-0808">Transferase</keyword>
<organism evidence="4 5">
    <name type="scientific">Tigheibacillus halophilus</name>
    <dbReference type="NCBI Taxonomy" id="361280"/>
    <lineage>
        <taxon>Bacteria</taxon>
        <taxon>Bacillati</taxon>
        <taxon>Bacillota</taxon>
        <taxon>Bacilli</taxon>
        <taxon>Bacillales</taxon>
        <taxon>Bacillaceae</taxon>
        <taxon>Tigheibacillus</taxon>
    </lineage>
</organism>
<feature type="transmembrane region" description="Helical" evidence="2">
    <location>
        <begin position="438"/>
        <end position="456"/>
    </location>
</feature>
<keyword evidence="2" id="KW-1133">Transmembrane helix</keyword>
<evidence type="ECO:0000313" key="4">
    <source>
        <dbReference type="EMBL" id="MDY0394284.1"/>
    </source>
</evidence>
<dbReference type="Gene3D" id="1.10.510.10">
    <property type="entry name" value="Transferase(Phosphotransferase) domain 1"/>
    <property type="match status" value="1"/>
</dbReference>
<dbReference type="InterPro" id="IPR004147">
    <property type="entry name" value="ABC1_dom"/>
</dbReference>
<feature type="domain" description="ABC1 atypical kinase-like" evidence="3">
    <location>
        <begin position="12"/>
        <end position="255"/>
    </location>
</feature>
<keyword evidence="2" id="KW-0812">Transmembrane</keyword>
<gene>
    <name evidence="4" type="ORF">RWE15_07065</name>
</gene>
<feature type="transmembrane region" description="Helical" evidence="2">
    <location>
        <begin position="317"/>
        <end position="334"/>
    </location>
</feature>
<evidence type="ECO:0000256" key="2">
    <source>
        <dbReference type="SAM" id="Phobius"/>
    </source>
</evidence>
<dbReference type="InterPro" id="IPR011009">
    <property type="entry name" value="Kinase-like_dom_sf"/>
</dbReference>
<accession>A0ABU5C6T7</accession>
<comment type="similarity">
    <text evidence="1">Belongs to the protein kinase superfamily. ADCK protein kinase family.</text>
</comment>
<dbReference type="Proteomes" id="UP001281447">
    <property type="component" value="Unassembled WGS sequence"/>
</dbReference>
<dbReference type="Pfam" id="PF03109">
    <property type="entry name" value="ABC1"/>
    <property type="match status" value="1"/>
</dbReference>